<dbReference type="CDD" id="cd18795">
    <property type="entry name" value="SF2_C_Ski2"/>
    <property type="match status" value="1"/>
</dbReference>
<keyword evidence="3" id="KW-0808">Transferase</keyword>
<dbReference type="FunFam" id="3.40.50.300:FF:000885">
    <property type="entry name" value="DNA polymerase theta"/>
    <property type="match status" value="1"/>
</dbReference>
<reference evidence="15" key="1">
    <citation type="submission" date="2021-01" db="UniProtKB">
        <authorList>
            <consortium name="EnsemblMetazoa"/>
        </authorList>
    </citation>
    <scope>IDENTIFICATION</scope>
</reference>
<dbReference type="CTD" id="136030439"/>
<dbReference type="EnsemblMetazoa" id="XM_031927892">
    <property type="protein sequence ID" value="XP_031783752"/>
    <property type="gene ID" value="LOC100121450"/>
</dbReference>
<evidence type="ECO:0000259" key="13">
    <source>
        <dbReference type="PROSITE" id="PS51192"/>
    </source>
</evidence>
<evidence type="ECO:0000313" key="16">
    <source>
        <dbReference type="Proteomes" id="UP000002358"/>
    </source>
</evidence>
<dbReference type="SUPFAM" id="SSF158702">
    <property type="entry name" value="Sec63 N-terminal domain-like"/>
    <property type="match status" value="1"/>
</dbReference>
<dbReference type="InterPro" id="IPR001650">
    <property type="entry name" value="Helicase_C-like"/>
</dbReference>
<feature type="region of interest" description="Disordered" evidence="12">
    <location>
        <begin position="1357"/>
        <end position="1387"/>
    </location>
</feature>
<dbReference type="Gene3D" id="3.30.420.10">
    <property type="entry name" value="Ribonuclease H-like superfamily/Ribonuclease H"/>
    <property type="match status" value="1"/>
</dbReference>
<feature type="region of interest" description="Disordered" evidence="12">
    <location>
        <begin position="1"/>
        <end position="25"/>
    </location>
</feature>
<dbReference type="Proteomes" id="UP000002358">
    <property type="component" value="Chromosome 3"/>
</dbReference>
<feature type="compositionally biased region" description="Polar residues" evidence="12">
    <location>
        <begin position="1183"/>
        <end position="1202"/>
    </location>
</feature>
<dbReference type="GO" id="GO:0003887">
    <property type="term" value="F:DNA-directed DNA polymerase activity"/>
    <property type="evidence" value="ECO:0007669"/>
    <property type="project" value="UniProtKB-KW"/>
</dbReference>
<dbReference type="PANTHER" id="PTHR10133:SF62">
    <property type="entry name" value="DNA POLYMERASE THETA"/>
    <property type="match status" value="1"/>
</dbReference>
<dbReference type="InterPro" id="IPR014001">
    <property type="entry name" value="Helicase_ATP-bd"/>
</dbReference>
<dbReference type="SUPFAM" id="SSF56672">
    <property type="entry name" value="DNA/RNA polymerases"/>
    <property type="match status" value="1"/>
</dbReference>
<dbReference type="OrthoDB" id="2320933at2759"/>
<dbReference type="KEGG" id="nvi:100121450"/>
<dbReference type="FunFam" id="3.40.50.300:FF:000813">
    <property type="entry name" value="helicase POLQ-like isoform X1"/>
    <property type="match status" value="1"/>
</dbReference>
<dbReference type="InterPro" id="IPR019760">
    <property type="entry name" value="DNA-dir_DNA_pol_A_CS"/>
</dbReference>
<dbReference type="InterPro" id="IPR011545">
    <property type="entry name" value="DEAD/DEAH_box_helicase_dom"/>
</dbReference>
<feature type="region of interest" description="Disordered" evidence="12">
    <location>
        <begin position="1177"/>
        <end position="1202"/>
    </location>
</feature>
<accession>A0A7M7QDA7</accession>
<evidence type="ECO:0000256" key="3">
    <source>
        <dbReference type="ARBA" id="ARBA00022679"/>
    </source>
</evidence>
<evidence type="ECO:0000256" key="7">
    <source>
        <dbReference type="ARBA" id="ARBA00022840"/>
    </source>
</evidence>
<dbReference type="InParanoid" id="A0A7M7QDA7"/>
<dbReference type="InterPro" id="IPR001098">
    <property type="entry name" value="DNA-dir_DNA_pol_A_palm_dom"/>
</dbReference>
<sequence>MSQTTRKKRLKGSQNASNLPRREDSDIANYFKDCLTILPDKAEPNENKVPKTKHATTTKSSRTRGNSRPVGSKSKLDTLDTLVPPKKWKVALAEKTANVNTSDGNNKSHDTTPNCLSIARSQKSFTSFKNRSNVFNNITDSFSSSKILSAQALSSIDSQKRLELASWGLPPLILEKYKARGIKTMFPWQVECLANKKILEENKNLVYSAPTSAGKTLVAEFLMLKTVLERKKKAIFILPFVSVVREKMFYFQDLLSDSGVRVEGFMGGVAPAGGFSAVHIAIATIEKANSLVNRLMEDGDLVTLGAVVIDELHLLGDPGRGYLLELLLTKLRYMTLSVEEVDIQLIGMSATLPNLPLIADWLDAELYKTDFRPIPLNEQCKFGSSLLDAKKNIIRELQPAPDIVNDTDNIIQLCIETINGGHGTLIFCPTKNWCEKLAIQLATTFFQLGRDNTPHGQILRKNIELESLQEVLLQLKSCPVGLDSVLRKTVSYGVAFHHAGLTMDERDIIEGGFRVGSLKVLIATSTLSSGVNLPARRVIIRSPMFNGKPLDKLTYQQMIGRAGRMGKDTEGESILVCKPNERQAATTLMTSSLDPIVSCLEGSGPLIRALLEAVASQVVRTPEHLDFYSKCTFVYKCEESEVKEMVDEAVKFLIANEFLLVKDSEEKEKRMVATCLGKACLSASIPPREGLFLFEELQRARKCFVLDTELHVIYLVTPFNSGSQINQIDWMIFLELWRALSESERRVGQLVGVDERFLMTSMRGIVKAGKPLNIHRRFFTAMALHDLVREVPLNTVCKKYNCCRGLLQSLQQSSATFAGMVTNFCKELKWDCMELLFAQFQARLQFGVCRDLLDLLRLPSLNGLRARSLFKHGITTAAELAVANEIEVEEALNKALPFESEKDFDGDNEAEVAKRTKMRTVFITGKDGMTAREAAVIVIKEARALVKNELGVQDVKWSQLNKSSNHSVPNSPTENLASLQPLSMTNNEPVTRNVSVEVHAVAVEPKDKVVDEPMEVILEVNEDIDTQKTIRNKNDESLPVFSQDVVNVSDRPEETSSRSLRSNLAEKVNAVTLTEKTPENTKDIATDNQRLSTSLTDVINVSDKPEQTNSRTLRSRLAERSRRSCLKDDHVTIRSIDFQDSPKNEEASNNKSTSPNSESFIISERALDEIMQVAKHVDKSEKFSSTNEKTLQATSKSLQIKNNGKDNHVTICSMDFQDSPKAQETKKPTSKSSQIKNNEKDNHVTICSMDFQDSPKAQETNKPAPPPTQSFIVSQRAIDEIMQVAEETNKKSSGEFVIPAPVIDPKAQGEKKRDSGESNYSKSPSLFSDSSFMDGQICSILEKNVLDSVCMTEFEKSNFSQQNQGQQISNTVTHSSGTAPDKKAAAPKQLTPKTLFIASVTNENDKVVKETVSITPTTSTSSDPKQAIMNWTEDSWDQAKNPPISTEKPADNKIVETDDSPSLLHVTTTRARATRLKTLAASQLALSKIQTSSAKNQVIDSPLIGSPKFLTRKIIDKDESERSPIAGIRTYNTRRILLPSTTTSSNKSDSEDSIISSQTVNRNKTRTKIEKRVLATQKLGKSARVKEITPRVTCTAMPRLLKENSEPLFDDLSSGEDDVASTGSGLMFDSDDTVKSQTRNSKKIKEDSSSVYSLQFRRSGGCASSSEEKISLKTVEPVNVANSKRTFRLFRADIEGMKADERRKDLAVAFVTEHCTREPTCTIGNKIVGIEEKKKKEKKADAYVYGDRKLCGIVISWGTKAVYYMPFGITTETKITIKERMSFLRDILSDASVTLRCFNAKDVYKMFYICCEVEPNCSFLDPKAGDWLMNAETCNKGYTELAAQYFPRGIDIANACENNYGTYVLTRDARAGAKALLAWYVANAVVEAVKEFSPISLSAYKDIEMPTILILANMELRGFGINVESLQELATVIKNDLGRIEEEAFRAAGRKFNFYSSKEVSQVLGLNKRGRACTNKNALKSCENPISNLVTLWRKLTTVQTKIVFPLLQLERKNNRIHGNCITYTVTGRVSMHEPNLQTIPRDFKSDISGCILSVRMAFVPASGNIMLSADFCQLELRILAHFSQDPVLCKLLHGKGDIFKSIAARLNKTTEEQVDDDMRQRAKQLCYAMIYGMGAKSLAETLSATESEAKDYLEAFMGTYKGIRVWLTGVCEQARVEGFVSTIANRRRILPGINSKISAVKSQAERQAVNTKVQGSAADITKKAMVLIESKLKEEFSYLPITFPATQGKRKIQSSDADSRPRGGYLILQLHDELLYEVNSSDLRQVARIVKESMEHAFELRVPLPVKVRTGTAWGNLEEYQI</sequence>
<feature type="compositionally biased region" description="Polar residues" evidence="12">
    <location>
        <begin position="57"/>
        <end position="66"/>
    </location>
</feature>
<dbReference type="Gene3D" id="1.10.3380.20">
    <property type="match status" value="1"/>
</dbReference>
<feature type="region of interest" description="Disordered" evidence="12">
    <location>
        <begin position="1216"/>
        <end position="1241"/>
    </location>
</feature>
<organism evidence="15 16">
    <name type="scientific">Nasonia vitripennis</name>
    <name type="common">Parasitic wasp</name>
    <dbReference type="NCBI Taxonomy" id="7425"/>
    <lineage>
        <taxon>Eukaryota</taxon>
        <taxon>Metazoa</taxon>
        <taxon>Ecdysozoa</taxon>
        <taxon>Arthropoda</taxon>
        <taxon>Hexapoda</taxon>
        <taxon>Insecta</taxon>
        <taxon>Pterygota</taxon>
        <taxon>Neoptera</taxon>
        <taxon>Endopterygota</taxon>
        <taxon>Hymenoptera</taxon>
        <taxon>Apocrita</taxon>
        <taxon>Proctotrupomorpha</taxon>
        <taxon>Chalcidoidea</taxon>
        <taxon>Pteromalidae</taxon>
        <taxon>Pteromalinae</taxon>
        <taxon>Nasonia</taxon>
    </lineage>
</organism>
<dbReference type="GO" id="GO:0005524">
    <property type="term" value="F:ATP binding"/>
    <property type="evidence" value="ECO:0007669"/>
    <property type="project" value="UniProtKB-KW"/>
</dbReference>
<dbReference type="GO" id="GO:0097681">
    <property type="term" value="P:double-strand break repair via alternative nonhomologous end joining"/>
    <property type="evidence" value="ECO:0007669"/>
    <property type="project" value="TreeGrafter"/>
</dbReference>
<keyword evidence="7" id="KW-0067">ATP-binding</keyword>
<keyword evidence="16" id="KW-1185">Reference proteome</keyword>
<dbReference type="InterPro" id="IPR048960">
    <property type="entry name" value="POLQ-like_helical"/>
</dbReference>
<keyword evidence="5" id="KW-0547">Nucleotide-binding</keyword>
<evidence type="ECO:0000256" key="9">
    <source>
        <dbReference type="ARBA" id="ARBA00023204"/>
    </source>
</evidence>
<dbReference type="Gene3D" id="3.40.50.300">
    <property type="entry name" value="P-loop containing nucleotide triphosphate hydrolases"/>
    <property type="match status" value="2"/>
</dbReference>
<dbReference type="Gene3D" id="1.20.1060.10">
    <property type="entry name" value="Taq DNA Polymerase, Chain T, domain 4"/>
    <property type="match status" value="1"/>
</dbReference>
<dbReference type="GeneID" id="100121450"/>
<dbReference type="PANTHER" id="PTHR10133">
    <property type="entry name" value="DNA POLYMERASE I"/>
    <property type="match status" value="1"/>
</dbReference>
<feature type="region of interest" description="Disordered" evidence="12">
    <location>
        <begin position="1539"/>
        <end position="1559"/>
    </location>
</feature>
<comment type="subcellular location">
    <subcellularLocation>
        <location evidence="1">Nucleus</location>
    </subcellularLocation>
</comment>
<dbReference type="PROSITE" id="PS51192">
    <property type="entry name" value="HELICASE_ATP_BIND_1"/>
    <property type="match status" value="1"/>
</dbReference>
<dbReference type="SMR" id="A0A7M7QDA7"/>
<dbReference type="InterPro" id="IPR036397">
    <property type="entry name" value="RNaseH_sf"/>
</dbReference>
<dbReference type="InterPro" id="IPR036390">
    <property type="entry name" value="WH_DNA-bd_sf"/>
</dbReference>
<dbReference type="InterPro" id="IPR046931">
    <property type="entry name" value="HTH_61"/>
</dbReference>
<feature type="compositionally biased region" description="Basic and acidic residues" evidence="12">
    <location>
        <begin position="1307"/>
        <end position="1316"/>
    </location>
</feature>
<dbReference type="SMART" id="SM00490">
    <property type="entry name" value="HELICc"/>
    <property type="match status" value="1"/>
</dbReference>
<feature type="compositionally biased region" description="Polar residues" evidence="12">
    <location>
        <begin position="1149"/>
        <end position="1159"/>
    </location>
</feature>
<dbReference type="PROSITE" id="PS00447">
    <property type="entry name" value="DNA_POLYMERASE_A"/>
    <property type="match status" value="1"/>
</dbReference>
<protein>
    <recommendedName>
        <fullName evidence="2">DNA-directed DNA polymerase</fullName>
        <ecNumber evidence="2">2.7.7.7</ecNumber>
    </recommendedName>
</protein>
<evidence type="ECO:0000256" key="8">
    <source>
        <dbReference type="ARBA" id="ARBA00022932"/>
    </source>
</evidence>
<feature type="compositionally biased region" description="Basic residues" evidence="12">
    <location>
        <begin position="1"/>
        <end position="11"/>
    </location>
</feature>
<dbReference type="InterPro" id="IPR027417">
    <property type="entry name" value="P-loop_NTPase"/>
</dbReference>
<name>A0A7M7QDA7_NASVI</name>
<dbReference type="InterPro" id="IPR043502">
    <property type="entry name" value="DNA/RNA_pol_sf"/>
</dbReference>
<evidence type="ECO:0000256" key="11">
    <source>
        <dbReference type="ARBA" id="ARBA00049244"/>
    </source>
</evidence>
<comment type="catalytic activity">
    <reaction evidence="11">
        <text>DNA(n) + a 2'-deoxyribonucleoside 5'-triphosphate = DNA(n+1) + diphosphate</text>
        <dbReference type="Rhea" id="RHEA:22508"/>
        <dbReference type="Rhea" id="RHEA-COMP:17339"/>
        <dbReference type="Rhea" id="RHEA-COMP:17340"/>
        <dbReference type="ChEBI" id="CHEBI:33019"/>
        <dbReference type="ChEBI" id="CHEBI:61560"/>
        <dbReference type="ChEBI" id="CHEBI:173112"/>
        <dbReference type="EC" id="2.7.7.7"/>
    </reaction>
</comment>
<dbReference type="InterPro" id="IPR002298">
    <property type="entry name" value="DNA_polymerase_A"/>
</dbReference>
<evidence type="ECO:0000313" key="15">
    <source>
        <dbReference type="EnsemblMetazoa" id="XP_031783752"/>
    </source>
</evidence>
<dbReference type="Pfam" id="PF20470">
    <property type="entry name" value="HTH_61"/>
    <property type="match status" value="1"/>
</dbReference>
<evidence type="ECO:0000256" key="5">
    <source>
        <dbReference type="ARBA" id="ARBA00022741"/>
    </source>
</evidence>
<feature type="compositionally biased region" description="Polar residues" evidence="12">
    <location>
        <begin position="1357"/>
        <end position="1378"/>
    </location>
</feature>
<dbReference type="SMART" id="SM00487">
    <property type="entry name" value="DEXDc"/>
    <property type="match status" value="1"/>
</dbReference>
<evidence type="ECO:0000256" key="12">
    <source>
        <dbReference type="SAM" id="MobiDB-lite"/>
    </source>
</evidence>
<keyword evidence="8" id="KW-0239">DNA-directed DNA polymerase</keyword>
<evidence type="ECO:0000256" key="4">
    <source>
        <dbReference type="ARBA" id="ARBA00022695"/>
    </source>
</evidence>
<proteinExistence type="predicted"/>
<dbReference type="RefSeq" id="XP_031783752.1">
    <property type="nucleotide sequence ID" value="XM_031927892.2"/>
</dbReference>
<dbReference type="CDD" id="cd08638">
    <property type="entry name" value="DNA_pol_A_theta"/>
    <property type="match status" value="1"/>
</dbReference>
<evidence type="ECO:0000256" key="10">
    <source>
        <dbReference type="ARBA" id="ARBA00023242"/>
    </source>
</evidence>
<evidence type="ECO:0000256" key="2">
    <source>
        <dbReference type="ARBA" id="ARBA00012417"/>
    </source>
</evidence>
<feature type="region of interest" description="Disordered" evidence="12">
    <location>
        <begin position="1436"/>
        <end position="1456"/>
    </location>
</feature>
<feature type="region of interest" description="Disordered" evidence="12">
    <location>
        <begin position="1607"/>
        <end position="1642"/>
    </location>
</feature>
<evidence type="ECO:0000256" key="1">
    <source>
        <dbReference type="ARBA" id="ARBA00004123"/>
    </source>
</evidence>
<dbReference type="CDD" id="cd18026">
    <property type="entry name" value="DEXHc_POLQ-like"/>
    <property type="match status" value="1"/>
</dbReference>
<dbReference type="Pfam" id="PF00270">
    <property type="entry name" value="DEAD"/>
    <property type="match status" value="1"/>
</dbReference>
<dbReference type="SMART" id="SM00482">
    <property type="entry name" value="POLAc"/>
    <property type="match status" value="1"/>
</dbReference>
<dbReference type="SUPFAM" id="SSF53098">
    <property type="entry name" value="Ribonuclease H-like"/>
    <property type="match status" value="1"/>
</dbReference>
<dbReference type="Gene3D" id="3.30.70.370">
    <property type="match status" value="1"/>
</dbReference>
<feature type="region of interest" description="Disordered" evidence="12">
    <location>
        <begin position="1302"/>
        <end position="1326"/>
    </location>
</feature>
<dbReference type="GO" id="GO:0042575">
    <property type="term" value="C:DNA polymerase complex"/>
    <property type="evidence" value="ECO:0007669"/>
    <property type="project" value="UniProtKB-ARBA"/>
</dbReference>
<evidence type="ECO:0000259" key="14">
    <source>
        <dbReference type="PROSITE" id="PS51194"/>
    </source>
</evidence>
<feature type="compositionally biased region" description="Basic and acidic residues" evidence="12">
    <location>
        <begin position="40"/>
        <end position="49"/>
    </location>
</feature>
<evidence type="ECO:0000256" key="6">
    <source>
        <dbReference type="ARBA" id="ARBA00022763"/>
    </source>
</evidence>
<dbReference type="SUPFAM" id="SSF52540">
    <property type="entry name" value="P-loop containing nucleoside triphosphate hydrolases"/>
    <property type="match status" value="1"/>
</dbReference>
<keyword evidence="10" id="KW-0539">Nucleus</keyword>
<dbReference type="Pfam" id="PF00271">
    <property type="entry name" value="Helicase_C"/>
    <property type="match status" value="1"/>
</dbReference>
<feature type="domain" description="Helicase C-terminal" evidence="14">
    <location>
        <begin position="409"/>
        <end position="611"/>
    </location>
</feature>
<keyword evidence="4" id="KW-0548">Nucleotidyltransferase</keyword>
<dbReference type="GO" id="GO:0006261">
    <property type="term" value="P:DNA-templated DNA replication"/>
    <property type="evidence" value="ECO:0007669"/>
    <property type="project" value="InterPro"/>
</dbReference>
<feature type="region of interest" description="Disordered" evidence="12">
    <location>
        <begin position="1136"/>
        <end position="1159"/>
    </location>
</feature>
<dbReference type="Pfam" id="PF21099">
    <property type="entry name" value="POLQ_helical"/>
    <property type="match status" value="1"/>
</dbReference>
<dbReference type="SUPFAM" id="SSF46785">
    <property type="entry name" value="Winged helix' DNA-binding domain"/>
    <property type="match status" value="1"/>
</dbReference>
<dbReference type="FunFam" id="1.10.150.20:FF:000070">
    <property type="entry name" value="DNA polymerase I, putative"/>
    <property type="match status" value="1"/>
</dbReference>
<feature type="domain" description="Helicase ATP-binding" evidence="13">
    <location>
        <begin position="196"/>
        <end position="370"/>
    </location>
</feature>
<dbReference type="GO" id="GO:0003677">
    <property type="term" value="F:DNA binding"/>
    <property type="evidence" value="ECO:0007669"/>
    <property type="project" value="InterPro"/>
</dbReference>
<feature type="region of interest" description="Disordered" evidence="12">
    <location>
        <begin position="39"/>
        <end position="79"/>
    </location>
</feature>
<dbReference type="Gene3D" id="1.10.150.20">
    <property type="entry name" value="5' to 3' exonuclease, C-terminal subdomain"/>
    <property type="match status" value="1"/>
</dbReference>
<dbReference type="PRINTS" id="PR00868">
    <property type="entry name" value="DNAPOLI"/>
</dbReference>
<keyword evidence="6" id="KW-0227">DNA damage</keyword>
<dbReference type="PROSITE" id="PS51194">
    <property type="entry name" value="HELICASE_CTER"/>
    <property type="match status" value="1"/>
</dbReference>
<keyword evidence="9" id="KW-0234">DNA repair</keyword>
<dbReference type="FunCoup" id="A0A7M7QDA7">
    <property type="interactions" value="825"/>
</dbReference>
<dbReference type="GO" id="GO:0005634">
    <property type="term" value="C:nucleus"/>
    <property type="evidence" value="ECO:0007669"/>
    <property type="project" value="UniProtKB-SubCell"/>
</dbReference>
<dbReference type="Pfam" id="PF00476">
    <property type="entry name" value="DNA_pol_A"/>
    <property type="match status" value="1"/>
</dbReference>
<dbReference type="EC" id="2.7.7.7" evidence="2"/>
<dbReference type="InterPro" id="IPR012337">
    <property type="entry name" value="RNaseH-like_sf"/>
</dbReference>